<reference evidence="2 3" key="1">
    <citation type="journal article" date="2018" name="Nat. Ecol. Evol.">
        <title>Shark genomes provide insights into elasmobranch evolution and the origin of vertebrates.</title>
        <authorList>
            <person name="Hara Y"/>
            <person name="Yamaguchi K"/>
            <person name="Onimaru K"/>
            <person name="Kadota M"/>
            <person name="Koyanagi M"/>
            <person name="Keeley SD"/>
            <person name="Tatsumi K"/>
            <person name="Tanaka K"/>
            <person name="Motone F"/>
            <person name="Kageyama Y"/>
            <person name="Nozu R"/>
            <person name="Adachi N"/>
            <person name="Nishimura O"/>
            <person name="Nakagawa R"/>
            <person name="Tanegashima C"/>
            <person name="Kiyatake I"/>
            <person name="Matsumoto R"/>
            <person name="Murakumo K"/>
            <person name="Nishida K"/>
            <person name="Terakita A"/>
            <person name="Kuratani S"/>
            <person name="Sato K"/>
            <person name="Hyodo S Kuraku.S."/>
        </authorList>
    </citation>
    <scope>NUCLEOTIDE SEQUENCE [LARGE SCALE GENOMIC DNA]</scope>
</reference>
<dbReference type="OrthoDB" id="6136903at2759"/>
<proteinExistence type="predicted"/>
<dbReference type="EMBL" id="BEZZ01000979">
    <property type="protein sequence ID" value="GCC37328.1"/>
    <property type="molecule type" value="Genomic_DNA"/>
</dbReference>
<comment type="caution">
    <text evidence="2">The sequence shown here is derived from an EMBL/GenBank/DDBJ whole genome shotgun (WGS) entry which is preliminary data.</text>
</comment>
<feature type="region of interest" description="Disordered" evidence="1">
    <location>
        <begin position="490"/>
        <end position="515"/>
    </location>
</feature>
<protein>
    <submittedName>
        <fullName evidence="2">Uncharacterized protein</fullName>
    </submittedName>
</protein>
<sequence length="547" mass="60676">MIRSRNSVQRRVAGAMYLLDNEPYPEMLKRGTPQRKTVYRISLTLVKREAATAEAGSKSSPSPRSEGPLERPGCTSDTHQPGSQCLAESGETDDEFEPEANLRSFRTFSTGHLELGRLKVARRSHDLGFKLKDNPTKDLVTLRCRDGTSARPSSMLATVDVELKNKKNWAHCTERLVTGPESGDCINISNRGKDQQEGRACAEGSRRRDAAKAASVKEHLVPLQSINAEILYPRKSPRAGSKSALKKIETTIKRNSNDSLKSPLGNKELITMSPPGSELDFPKHIVPKGEHSLLSVAPAVGSPLQPDYSTVCVDAIKQTPPMSMATDKRHPSLLRRSFSFRHWNGELVRFKALSKEKHHGSSSCLSGGEVESEFRTQKLEPYCGESVANEKRNTLDVGEVLNKTDPLSEPGRWERGKRKNRTLDNSDIHKLSENLEMGKDSFLTGAVRSSSQEHKLFRFFSGIFSKRDGTSTPVTSPYGKSHRDYVAKSKGYARGQKKGISPLEQSSSESIDENTYQNDAFVNSQEWTLSRSVPELKVVSMFTSALK</sequence>
<name>A0A401T3X4_CHIPU</name>
<evidence type="ECO:0000313" key="2">
    <source>
        <dbReference type="EMBL" id="GCC37328.1"/>
    </source>
</evidence>
<accession>A0A401T3X4</accession>
<dbReference type="OMA" id="WAHCTER"/>
<dbReference type="STRING" id="137246.A0A401T3X4"/>
<evidence type="ECO:0000256" key="1">
    <source>
        <dbReference type="SAM" id="MobiDB-lite"/>
    </source>
</evidence>
<dbReference type="Proteomes" id="UP000287033">
    <property type="component" value="Unassembled WGS sequence"/>
</dbReference>
<keyword evidence="3" id="KW-1185">Reference proteome</keyword>
<feature type="compositionally biased region" description="Polar residues" evidence="1">
    <location>
        <begin position="503"/>
        <end position="515"/>
    </location>
</feature>
<gene>
    <name evidence="2" type="ORF">chiPu_0015832</name>
</gene>
<evidence type="ECO:0000313" key="3">
    <source>
        <dbReference type="Proteomes" id="UP000287033"/>
    </source>
</evidence>
<organism evidence="2 3">
    <name type="scientific">Chiloscyllium punctatum</name>
    <name type="common">Brownbanded bambooshark</name>
    <name type="synonym">Hemiscyllium punctatum</name>
    <dbReference type="NCBI Taxonomy" id="137246"/>
    <lineage>
        <taxon>Eukaryota</taxon>
        <taxon>Metazoa</taxon>
        <taxon>Chordata</taxon>
        <taxon>Craniata</taxon>
        <taxon>Vertebrata</taxon>
        <taxon>Chondrichthyes</taxon>
        <taxon>Elasmobranchii</taxon>
        <taxon>Galeomorphii</taxon>
        <taxon>Galeoidea</taxon>
        <taxon>Orectolobiformes</taxon>
        <taxon>Hemiscylliidae</taxon>
        <taxon>Chiloscyllium</taxon>
    </lineage>
</organism>
<feature type="region of interest" description="Disordered" evidence="1">
    <location>
        <begin position="50"/>
        <end position="98"/>
    </location>
</feature>
<dbReference type="AlphaFoldDB" id="A0A401T3X4"/>